<dbReference type="InterPro" id="IPR000884">
    <property type="entry name" value="TSP1_rpt"/>
</dbReference>
<dbReference type="PROSITE" id="PS50835">
    <property type="entry name" value="IG_LIKE"/>
    <property type="match status" value="1"/>
</dbReference>
<dbReference type="InterPro" id="IPR056257">
    <property type="entry name" value="CILP-1/2_8th"/>
</dbReference>
<evidence type="ECO:0000256" key="4">
    <source>
        <dbReference type="ARBA" id="ARBA00022729"/>
    </source>
</evidence>
<keyword evidence="9" id="KW-1185">Reference proteome</keyword>
<dbReference type="Gene3D" id="2.20.100.10">
    <property type="entry name" value="Thrombospondin type-1 (TSP1) repeat"/>
    <property type="match status" value="2"/>
</dbReference>
<dbReference type="InterPro" id="IPR039675">
    <property type="entry name" value="CILP1/CILP2"/>
</dbReference>
<keyword evidence="2" id="KW-0964">Secreted</keyword>
<dbReference type="Pfam" id="PF23591">
    <property type="entry name" value="CILP"/>
    <property type="match status" value="1"/>
</dbReference>
<dbReference type="Ensembl" id="ENSEBUT00000014571.1">
    <property type="protein sequence ID" value="ENSEBUP00000013995.1"/>
    <property type="gene ID" value="ENSEBUG00000008822.1"/>
</dbReference>
<dbReference type="PANTHER" id="PTHR15031:SF6">
    <property type="entry name" value="CARTILAGE INTERMEDIATE LAYER PROTEIN 1-LIKE ISOFORM X1"/>
    <property type="match status" value="1"/>
</dbReference>
<dbReference type="SMART" id="SM00209">
    <property type="entry name" value="TSP1"/>
    <property type="match status" value="2"/>
</dbReference>
<dbReference type="InterPro" id="IPR036383">
    <property type="entry name" value="TSP1_rpt_sf"/>
</dbReference>
<dbReference type="Proteomes" id="UP000694388">
    <property type="component" value="Unplaced"/>
</dbReference>
<evidence type="ECO:0000256" key="2">
    <source>
        <dbReference type="ARBA" id="ARBA00022525"/>
    </source>
</evidence>
<dbReference type="Pfam" id="PF00090">
    <property type="entry name" value="TSP_1"/>
    <property type="match status" value="2"/>
</dbReference>
<dbReference type="SUPFAM" id="SSF82895">
    <property type="entry name" value="TSP-1 type 1 repeat"/>
    <property type="match status" value="2"/>
</dbReference>
<keyword evidence="5" id="KW-0325">Glycoprotein</keyword>
<accession>A0A8C4QDW1</accession>
<dbReference type="SMART" id="SM00408">
    <property type="entry name" value="IGc2"/>
    <property type="match status" value="1"/>
</dbReference>
<name>A0A8C4QDW1_EPTBU</name>
<dbReference type="InterPro" id="IPR007110">
    <property type="entry name" value="Ig-like_dom"/>
</dbReference>
<proteinExistence type="predicted"/>
<evidence type="ECO:0000313" key="8">
    <source>
        <dbReference type="Ensembl" id="ENSEBUP00000013995.1"/>
    </source>
</evidence>
<evidence type="ECO:0000256" key="6">
    <source>
        <dbReference type="SAM" id="SignalP"/>
    </source>
</evidence>
<feature type="signal peptide" evidence="6">
    <location>
        <begin position="1"/>
        <end position="25"/>
    </location>
</feature>
<comment type="subcellular location">
    <subcellularLocation>
        <location evidence="1">Secreted</location>
        <location evidence="1">Extracellular space</location>
        <location evidence="1">Extracellular matrix</location>
    </subcellularLocation>
</comment>
<dbReference type="PANTHER" id="PTHR15031">
    <property type="entry name" value="CARTILAGE INTERMEDIATE LAYER PROTEIN CLIP"/>
    <property type="match status" value="1"/>
</dbReference>
<dbReference type="InterPro" id="IPR056255">
    <property type="entry name" value="CILP-1/2_dom"/>
</dbReference>
<evidence type="ECO:0000256" key="3">
    <source>
        <dbReference type="ARBA" id="ARBA00022530"/>
    </source>
</evidence>
<dbReference type="Pfam" id="PF13927">
    <property type="entry name" value="Ig_3"/>
    <property type="match status" value="1"/>
</dbReference>
<keyword evidence="4 6" id="KW-0732">Signal</keyword>
<evidence type="ECO:0000259" key="7">
    <source>
        <dbReference type="PROSITE" id="PS50835"/>
    </source>
</evidence>
<dbReference type="InterPro" id="IPR036179">
    <property type="entry name" value="Ig-like_dom_sf"/>
</dbReference>
<evidence type="ECO:0000256" key="5">
    <source>
        <dbReference type="ARBA" id="ARBA00023180"/>
    </source>
</evidence>
<dbReference type="InterPro" id="IPR008969">
    <property type="entry name" value="CarboxyPept-like_regulatory"/>
</dbReference>
<evidence type="ECO:0000313" key="9">
    <source>
        <dbReference type="Proteomes" id="UP000694388"/>
    </source>
</evidence>
<dbReference type="InterPro" id="IPR056256">
    <property type="entry name" value="CILP-1/2_b-sand_dom2"/>
</dbReference>
<feature type="chain" id="PRO_5033991125" evidence="6">
    <location>
        <begin position="26"/>
        <end position="1154"/>
    </location>
</feature>
<dbReference type="InterPro" id="IPR003599">
    <property type="entry name" value="Ig_sub"/>
</dbReference>
<dbReference type="Pfam" id="PF23708">
    <property type="entry name" value="CILP_5th"/>
    <property type="match status" value="1"/>
</dbReference>
<dbReference type="Pfam" id="PF13330">
    <property type="entry name" value="Mucin2_WxxW"/>
    <property type="match status" value="1"/>
</dbReference>
<dbReference type="InterPro" id="IPR003598">
    <property type="entry name" value="Ig_sub2"/>
</dbReference>
<keyword evidence="3" id="KW-0272">Extracellular matrix</keyword>
<reference evidence="8" key="1">
    <citation type="submission" date="2025-08" db="UniProtKB">
        <authorList>
            <consortium name="Ensembl"/>
        </authorList>
    </citation>
    <scope>IDENTIFICATION</scope>
</reference>
<dbReference type="InterPro" id="IPR025155">
    <property type="entry name" value="WxxW_domain"/>
</dbReference>
<dbReference type="AlphaFoldDB" id="A0A8C4QDW1"/>
<dbReference type="GeneTree" id="ENSGT00390000008152"/>
<dbReference type="SMART" id="SM00409">
    <property type="entry name" value="IG"/>
    <property type="match status" value="1"/>
</dbReference>
<dbReference type="PROSITE" id="PS50092">
    <property type="entry name" value="TSP1"/>
    <property type="match status" value="2"/>
</dbReference>
<reference evidence="8" key="2">
    <citation type="submission" date="2025-09" db="UniProtKB">
        <authorList>
            <consortium name="Ensembl"/>
        </authorList>
    </citation>
    <scope>IDENTIFICATION</scope>
</reference>
<dbReference type="Pfam" id="PF23730">
    <property type="entry name" value="CILP_8th"/>
    <property type="match status" value="1"/>
</dbReference>
<dbReference type="Pfam" id="PF23599">
    <property type="entry name" value="CILP_C"/>
    <property type="match status" value="1"/>
</dbReference>
<dbReference type="InterPro" id="IPR013783">
    <property type="entry name" value="Ig-like_fold"/>
</dbReference>
<dbReference type="InterPro" id="IPR056258">
    <property type="entry name" value="CILP-1/2_C"/>
</dbReference>
<dbReference type="SUPFAM" id="SSF48726">
    <property type="entry name" value="Immunoglobulin"/>
    <property type="match status" value="1"/>
</dbReference>
<protein>
    <submittedName>
        <fullName evidence="8">Cartilage intermediate layer protein, nucleotide pyrophosphohydrolase</fullName>
    </submittedName>
</protein>
<feature type="domain" description="Ig-like" evidence="7">
    <location>
        <begin position="367"/>
        <end position="451"/>
    </location>
</feature>
<dbReference type="Gene3D" id="2.60.40.10">
    <property type="entry name" value="Immunoglobulins"/>
    <property type="match status" value="1"/>
</dbReference>
<dbReference type="SUPFAM" id="SSF49464">
    <property type="entry name" value="Carboxypeptidase regulatory domain-like"/>
    <property type="match status" value="1"/>
</dbReference>
<evidence type="ECO:0000256" key="1">
    <source>
        <dbReference type="ARBA" id="ARBA00004498"/>
    </source>
</evidence>
<organism evidence="8 9">
    <name type="scientific">Eptatretus burgeri</name>
    <name type="common">Inshore hagfish</name>
    <dbReference type="NCBI Taxonomy" id="7764"/>
    <lineage>
        <taxon>Eukaryota</taxon>
        <taxon>Metazoa</taxon>
        <taxon>Chordata</taxon>
        <taxon>Craniata</taxon>
        <taxon>Vertebrata</taxon>
        <taxon>Cyclostomata</taxon>
        <taxon>Myxini</taxon>
        <taxon>Myxiniformes</taxon>
        <taxon>Myxinidae</taxon>
        <taxon>Eptatretinae</taxon>
        <taxon>Eptatretus</taxon>
    </lineage>
</organism>
<sequence length="1154" mass="130843">MLAFLGASVTVLQLLWLIFTSMNLAQPVFAHGFHKRVLRQDVNWWKVKPQSNAMAVKDVAEWTSWFNIDHPGENGDYERLEAIRFYYRERVCQNPMDVQARTTLWVPAERTGERIHMSPDKGFWCINQEQLPGKNCSNYHIRFLCSLAEHSWSDWARWGRCRGQCGRPGYQTRRRLCVVTGHVNVLHPGDCEGYAVQQRICHKSCHVNGRWSQWSRWNQCNASCGAGTQIRRRTCEVGRQKRCHGVHTESRTCTFKPCHDCNLTCATGRANEDCSHCVCEWHTLTGTVLYTGKMPLAGVGIYAIGLPDRKLAETNVNGHFTVSGLCPDNSTLLRVVRQKYIPRVISMPRGSKSISVLRVHLQLAEKPFISKHPEDRMRFEGQGLILCCKAEGFPTPTSFLWYHNNTLLDWNVYKYNNNLVLKNLKPSQTGEYYCKATNEAGSIKSEPATIHIVASGGPPCNPNPVSNLIQLPHDCFQQHSNSAFVDVGRCPSQPCTHNRHFILHCHDGMTSCCGVTKMKEKLIQCKGYTLPTKVITECGCKKCSQAKILVRGHAVAEDNGEPLRFGKILMGDERIGMTGYKGTFNLQVPPKTKRLVLTFVDRLGIFVTTTKVLPFNKNGGSIFHEVKMQRKKPPVEIDSSVTNTLTLSDMDKANPMGQIEIPANAFYRANGMLYNGTVQASVTFLDPRNMSSIAAASSDLNFVNDDGDLFPLRTYGMFSVDFKEETTQESLDVGKVNVYVDAAQVTMPEHQGAMKLWSLNPITAIWEEEGDLRMEKLRRNKREARTFLIGNMEIRERRLFNLDVPEERRCFVKMRAFRSDRFVPTEQVQGVVISLINMEPQPGFSANPRAWGRFDSVLTGPNGACLPAFCDLQQPDAYTAFITANIGGEDLEAVPSSPKLNPNMVGVEQPYLGKLAYRRTDHDDPRQKKTAFKINLAKPNPNSPEESNGPIYAYSSLKECEEAPFSDNHFRFFRVEEDRYHFNTVPFNENDLTSWTEDYLSWWPKPMEFRACFIKLKILASEQVMVRSRNLGGTHSETVGKLYGIRDVRSVYSTPRENITAACLEFKCSGLLFDENEIDRTMVEIFPQGDCRRQSINPLLQEYLINHPPHPINNETHIFKMFAPLDPLGHNYGIYTVTDQDPKVGQGDSPRPLL</sequence>